<feature type="compositionally biased region" description="Polar residues" evidence="4">
    <location>
        <begin position="28"/>
        <end position="42"/>
    </location>
</feature>
<dbReference type="Pfam" id="PF00023">
    <property type="entry name" value="Ank"/>
    <property type="match status" value="2"/>
</dbReference>
<dbReference type="PROSITE" id="PS50297">
    <property type="entry name" value="ANK_REP_REGION"/>
    <property type="match status" value="4"/>
</dbReference>
<dbReference type="PROSITE" id="PS50088">
    <property type="entry name" value="ANK_REPEAT"/>
    <property type="match status" value="6"/>
</dbReference>
<name>A0ABM0ZZR6_APLCA</name>
<evidence type="ECO:0000313" key="5">
    <source>
        <dbReference type="Proteomes" id="UP000694888"/>
    </source>
</evidence>
<reference evidence="6" key="1">
    <citation type="submission" date="2025-08" db="UniProtKB">
        <authorList>
            <consortium name="RefSeq"/>
        </authorList>
    </citation>
    <scope>IDENTIFICATION</scope>
</reference>
<keyword evidence="1" id="KW-0677">Repeat</keyword>
<dbReference type="PRINTS" id="PR01415">
    <property type="entry name" value="ANKYRIN"/>
</dbReference>
<protein>
    <submittedName>
        <fullName evidence="6">Ankyrin repeat domain-containing protein 50-like</fullName>
    </submittedName>
</protein>
<proteinExistence type="predicted"/>
<feature type="repeat" description="ANK" evidence="3">
    <location>
        <begin position="790"/>
        <end position="822"/>
    </location>
</feature>
<feature type="compositionally biased region" description="Polar residues" evidence="4">
    <location>
        <begin position="121"/>
        <end position="131"/>
    </location>
</feature>
<dbReference type="InterPro" id="IPR002110">
    <property type="entry name" value="Ankyrin_rpt"/>
</dbReference>
<dbReference type="Gene3D" id="1.25.40.20">
    <property type="entry name" value="Ankyrin repeat-containing domain"/>
    <property type="match status" value="6"/>
</dbReference>
<evidence type="ECO:0000256" key="3">
    <source>
        <dbReference type="PROSITE-ProRule" id="PRU00023"/>
    </source>
</evidence>
<accession>A0ABM0ZZR6</accession>
<feature type="repeat" description="ANK" evidence="3">
    <location>
        <begin position="217"/>
        <end position="241"/>
    </location>
</feature>
<dbReference type="SMART" id="SM00248">
    <property type="entry name" value="ANK"/>
    <property type="match status" value="16"/>
</dbReference>
<feature type="repeat" description="ANK" evidence="3">
    <location>
        <begin position="757"/>
        <end position="789"/>
    </location>
</feature>
<sequence>MGKQSFQGAPSQCQKKDDHIPPGRRSMRTASKASSQNAQSHTGGEDTLGASVRVGRRSLQGTVSSSKCYKKGQKPTTQNTRNGGHRSSLASTRKRKKSCRSSDSETPAKRQRKSKCDKTVESVSSCTSSQDKPSHSCQKKNQRSNPNSSSWFTKLSQSLLKAVEAGRSIKVTEILKSHGKCLLSVLDVALLKAVSRGHLFMVQNLIHHGASLHTEIFGKTCFHTAAENGHIDIMEFLLEKSDGRHFFMNDARDRGGNTALILCQGTPSAAHITKILLPHSNEPAINVQNRKGETALMKAVQSQNISAVLQLIKAGANVDLKDKKGNTARSLATALGMDGLLEVLAKDTSGQGLTPIMIAVRAQNTDLLELLLLSKQFNVDEKAVETDEIGDVHFTDTALTMIFNSKLDKKEDLLTYYIDWKTCLHSFEQLTVKEQDIVAMLVKDGANIHIGGKYDYYYISPFLMAVELGDGQLLDLLLKNQKWIGNVDSYAKALEVAARNGRCDLIDALTPWVESLEHHFDLKQEWNCTFQDALNNALKVANEECVGKLLKIIKNIDFNKTMTAAVESGCYPVFLRVRNAYPEKFHQFVSRDEGAKWLCAACKNNNSAIVESLLNSGAKATGSDLYYVPLECSKSADITEMLILNGADVNKHHCSYINGHLTNTALEQAVLSNLTEVVKVLMKHGATLHIKTLNLALSRSQCLGEMRKVLLCFDVNLNQTGPGGQSPLSISAFHGDLESVETLIKKGADVNFKGRRYSCPALISAIKGKNVEITRYLLDHGADVNISNSKGETALTMAARTDDGTIVPLLIEKGAWLNVSNSCNNLTALMVAAKYKNFATFQCLVEAGVDLDVRRNGKTFLTRLLLKRSYFVMSRFIVCLVKHGAKVTSGDAMLAVHNCIALGNFHVLSALIHCGGFNPTLFKDIQIEKTPPFCRAKVTLIVDFTGVFSPLCMALLCGHVTVARDMLKASYLTTSDLTLLPIHTKVREFLNKRGFDESVAVLDEMSVSVPSLQQLCFVHVSDMCGSEPGRKETVRQLGLPGRIERSLLFSCNDQLVGGKCCMAENSSETTPAEVDETSDRYIYRGFMY</sequence>
<organism evidence="5 6">
    <name type="scientific">Aplysia californica</name>
    <name type="common">California sea hare</name>
    <dbReference type="NCBI Taxonomy" id="6500"/>
    <lineage>
        <taxon>Eukaryota</taxon>
        <taxon>Metazoa</taxon>
        <taxon>Spiralia</taxon>
        <taxon>Lophotrochozoa</taxon>
        <taxon>Mollusca</taxon>
        <taxon>Gastropoda</taxon>
        <taxon>Heterobranchia</taxon>
        <taxon>Euthyneura</taxon>
        <taxon>Tectipleura</taxon>
        <taxon>Aplysiida</taxon>
        <taxon>Aplysioidea</taxon>
        <taxon>Aplysiidae</taxon>
        <taxon>Aplysia</taxon>
    </lineage>
</organism>
<feature type="repeat" description="ANK" evidence="3">
    <location>
        <begin position="723"/>
        <end position="755"/>
    </location>
</feature>
<keyword evidence="5" id="KW-1185">Reference proteome</keyword>
<evidence type="ECO:0000313" key="6">
    <source>
        <dbReference type="RefSeq" id="XP_012937889.1"/>
    </source>
</evidence>
<feature type="region of interest" description="Disordered" evidence="4">
    <location>
        <begin position="1"/>
        <end position="149"/>
    </location>
</feature>
<dbReference type="PANTHER" id="PTHR24198:SF165">
    <property type="entry name" value="ANKYRIN REPEAT-CONTAINING PROTEIN-RELATED"/>
    <property type="match status" value="1"/>
</dbReference>
<dbReference type="InterPro" id="IPR036770">
    <property type="entry name" value="Ankyrin_rpt-contain_sf"/>
</dbReference>
<keyword evidence="2 3" id="KW-0040">ANK repeat</keyword>
<evidence type="ECO:0000256" key="4">
    <source>
        <dbReference type="SAM" id="MobiDB-lite"/>
    </source>
</evidence>
<gene>
    <name evidence="6" type="primary">LOC106011746</name>
</gene>
<dbReference type="Proteomes" id="UP000694888">
    <property type="component" value="Unplaced"/>
</dbReference>
<dbReference type="Pfam" id="PF12796">
    <property type="entry name" value="Ank_2"/>
    <property type="match status" value="3"/>
</dbReference>
<dbReference type="RefSeq" id="XP_012937889.1">
    <property type="nucleotide sequence ID" value="XM_013082435.2"/>
</dbReference>
<feature type="compositionally biased region" description="Polar residues" evidence="4">
    <location>
        <begin position="1"/>
        <end position="13"/>
    </location>
</feature>
<feature type="compositionally biased region" description="Basic and acidic residues" evidence="4">
    <location>
        <begin position="100"/>
        <end position="120"/>
    </location>
</feature>
<dbReference type="GeneID" id="106011746"/>
<dbReference type="SUPFAM" id="SSF48403">
    <property type="entry name" value="Ankyrin repeat"/>
    <property type="match status" value="3"/>
</dbReference>
<feature type="repeat" description="ANK" evidence="3">
    <location>
        <begin position="824"/>
        <end position="856"/>
    </location>
</feature>
<feature type="repeat" description="ANK" evidence="3">
    <location>
        <begin position="291"/>
        <end position="323"/>
    </location>
</feature>
<evidence type="ECO:0000256" key="2">
    <source>
        <dbReference type="ARBA" id="ARBA00023043"/>
    </source>
</evidence>
<dbReference type="PANTHER" id="PTHR24198">
    <property type="entry name" value="ANKYRIN REPEAT AND PROTEIN KINASE DOMAIN-CONTAINING PROTEIN"/>
    <property type="match status" value="1"/>
</dbReference>
<evidence type="ECO:0000256" key="1">
    <source>
        <dbReference type="ARBA" id="ARBA00022737"/>
    </source>
</evidence>